<dbReference type="Gene3D" id="3.40.50.450">
    <property type="match status" value="1"/>
</dbReference>
<organism evidence="5 6">
    <name type="scientific">Pantoea stewartii</name>
    <dbReference type="NCBI Taxonomy" id="66269"/>
    <lineage>
        <taxon>Bacteria</taxon>
        <taxon>Pseudomonadati</taxon>
        <taxon>Pseudomonadota</taxon>
        <taxon>Gammaproteobacteria</taxon>
        <taxon>Enterobacterales</taxon>
        <taxon>Erwiniaceae</taxon>
        <taxon>Pantoea</taxon>
    </lineage>
</organism>
<feature type="domain" description="DprA winged helix" evidence="3">
    <location>
        <begin position="310"/>
        <end position="357"/>
    </location>
</feature>
<dbReference type="Pfam" id="PF25317">
    <property type="entry name" value="SAM_SMF"/>
    <property type="match status" value="1"/>
</dbReference>
<dbReference type="NCBIfam" id="NF008007">
    <property type="entry name" value="PRK10736.1"/>
    <property type="match status" value="1"/>
</dbReference>
<dbReference type="SUPFAM" id="SSF102405">
    <property type="entry name" value="MCP/YpsA-like"/>
    <property type="match status" value="1"/>
</dbReference>
<dbReference type="GO" id="GO:0009294">
    <property type="term" value="P:DNA-mediated transformation"/>
    <property type="evidence" value="ECO:0007669"/>
    <property type="project" value="InterPro"/>
</dbReference>
<reference evidence="5 6" key="1">
    <citation type="journal article" date="2016" name="Front. Microbiol.">
        <title>Genomic Resource of Rice Seed Associated Bacteria.</title>
        <authorList>
            <person name="Midha S."/>
            <person name="Bansal K."/>
            <person name="Sharma S."/>
            <person name="Kumar N."/>
            <person name="Patil P.P."/>
            <person name="Chaudhry V."/>
            <person name="Patil P.B."/>
        </authorList>
    </citation>
    <scope>NUCLEOTIDE SEQUENCE [LARGE SCALE GENOMIC DNA]</scope>
    <source>
        <strain evidence="5 6">RSA13</strain>
    </source>
</reference>
<evidence type="ECO:0000256" key="1">
    <source>
        <dbReference type="ARBA" id="ARBA00006525"/>
    </source>
</evidence>
<accession>A0AB34VCS1</accession>
<dbReference type="InterPro" id="IPR057666">
    <property type="entry name" value="DrpA_SLOG"/>
</dbReference>
<dbReference type="AlphaFoldDB" id="A0AB34VCS1"/>
<evidence type="ECO:0000313" key="6">
    <source>
        <dbReference type="Proteomes" id="UP000072520"/>
    </source>
</evidence>
<evidence type="ECO:0000259" key="4">
    <source>
        <dbReference type="Pfam" id="PF25317"/>
    </source>
</evidence>
<dbReference type="NCBIfam" id="TIGR00732">
    <property type="entry name" value="dprA"/>
    <property type="match status" value="1"/>
</dbReference>
<dbReference type="InterPro" id="IPR057338">
    <property type="entry name" value="DprA_SAM"/>
</dbReference>
<comment type="caution">
    <text evidence="5">The sequence shown here is derived from an EMBL/GenBank/DDBJ whole genome shotgun (WGS) entry which is preliminary data.</text>
</comment>
<dbReference type="InterPro" id="IPR036388">
    <property type="entry name" value="WH-like_DNA-bd_sf"/>
</dbReference>
<dbReference type="InterPro" id="IPR041614">
    <property type="entry name" value="DprA_WH"/>
</dbReference>
<dbReference type="Pfam" id="PF17782">
    <property type="entry name" value="WHD_DprA"/>
    <property type="match status" value="1"/>
</dbReference>
<evidence type="ECO:0000313" key="5">
    <source>
        <dbReference type="EMBL" id="KTS95437.1"/>
    </source>
</evidence>
<proteinExistence type="inferred from homology"/>
<evidence type="ECO:0000259" key="3">
    <source>
        <dbReference type="Pfam" id="PF17782"/>
    </source>
</evidence>
<dbReference type="Pfam" id="PF02481">
    <property type="entry name" value="DNA_processg_A"/>
    <property type="match status" value="1"/>
</dbReference>
<dbReference type="PANTHER" id="PTHR43022:SF1">
    <property type="entry name" value="PROTEIN SMF"/>
    <property type="match status" value="1"/>
</dbReference>
<dbReference type="InterPro" id="IPR003488">
    <property type="entry name" value="DprA"/>
</dbReference>
<dbReference type="EMBL" id="LDSI01000023">
    <property type="protein sequence ID" value="KTS95437.1"/>
    <property type="molecule type" value="Genomic_DNA"/>
</dbReference>
<name>A0AB34VCS1_9GAMM</name>
<comment type="similarity">
    <text evidence="1">Belongs to the DprA/Smf family.</text>
</comment>
<feature type="domain" description="Smf/DprA SLOG" evidence="2">
    <location>
        <begin position="74"/>
        <end position="283"/>
    </location>
</feature>
<feature type="domain" description="Smf/DprA SAM" evidence="4">
    <location>
        <begin position="1"/>
        <end position="49"/>
    </location>
</feature>
<gene>
    <name evidence="5" type="ORF">RSA13_15970</name>
</gene>
<protein>
    <submittedName>
        <fullName evidence="5">DNA processing protein DprA</fullName>
    </submittedName>
</protein>
<dbReference type="Gene3D" id="1.10.10.10">
    <property type="entry name" value="Winged helix-like DNA-binding domain superfamily/Winged helix DNA-binding domain"/>
    <property type="match status" value="1"/>
</dbReference>
<sequence length="374" mass="40294">MEKRARLLRLAAIPGLTGRRWLNAAQQLCAGQDIDVILSQKGFETAQHHYAHQKTTDWLATVNTWLAQCPTHHLITALDAHYPAQLLETACFPPLLYVNGDPTVLSSPQLAVVGSRLCSPSGRYWCDWFTQQLALSGLTITSGLAIGIDGVAHRAALNVQGKTVAVLGSGLAHLYPKKHTALAQEIVMQGGAVISEFPLTAAPLAHQFPRRNRIISGLSQGVLVIEASLKSGSLVTARYALEQNRNVYALPGALGNSGSEGTNWLIQQGAMLVAHPNNIVEDLRAMLNWLPVNPSDEIYSDASDDAPLPFAELLANVGDEVTPVDVVAERAGQPVPVITAQLLELELAGWIAAVPGGYVRLRRACHVRRTHVLV</sequence>
<dbReference type="RefSeq" id="WP_033741508.1">
    <property type="nucleotide sequence ID" value="NZ_CP046585.1"/>
</dbReference>
<dbReference type="Proteomes" id="UP000072520">
    <property type="component" value="Unassembled WGS sequence"/>
</dbReference>
<evidence type="ECO:0000259" key="2">
    <source>
        <dbReference type="Pfam" id="PF02481"/>
    </source>
</evidence>
<dbReference type="PANTHER" id="PTHR43022">
    <property type="entry name" value="PROTEIN SMF"/>
    <property type="match status" value="1"/>
</dbReference>